<gene>
    <name evidence="1" type="ORF">P353_23525</name>
</gene>
<name>A0A096F734_COMTE</name>
<accession>A0A096F734</accession>
<evidence type="ECO:0000313" key="1">
    <source>
        <dbReference type="EMBL" id="KGH25804.1"/>
    </source>
</evidence>
<dbReference type="EMBL" id="AWOR01000078">
    <property type="protein sequence ID" value="KGH25804.1"/>
    <property type="molecule type" value="Genomic_DNA"/>
</dbReference>
<dbReference type="InterPro" id="IPR032675">
    <property type="entry name" value="LRR_dom_sf"/>
</dbReference>
<comment type="caution">
    <text evidence="1">The sequence shown here is derived from an EMBL/GenBank/DDBJ whole genome shotgun (WGS) entry which is preliminary data.</text>
</comment>
<protein>
    <submittedName>
        <fullName evidence="1">Transcriptional regulator</fullName>
    </submittedName>
</protein>
<reference evidence="1 2" key="1">
    <citation type="submission" date="2013-09" db="EMBL/GenBank/DDBJ databases">
        <title>High correlation between genotypes and phenotypes of environmental bacteria Comamonas testosteroni strains.</title>
        <authorList>
            <person name="Liu L."/>
            <person name="Zhu W."/>
            <person name="Xia X."/>
            <person name="Xu B."/>
            <person name="Luo M."/>
            <person name="Wang G."/>
        </authorList>
    </citation>
    <scope>NUCLEOTIDE SEQUENCE [LARGE SCALE GENOMIC DNA]</scope>
    <source>
        <strain evidence="1 2">JL40</strain>
    </source>
</reference>
<sequence length="398" mass="44409">MPLLIDGTPHEDGVFTLKLTPDAPHRLKTSPGQGSLTLGPRKLLKTADLWLPVDACVLWSCFDPFATPAGSPWPRSFYYTGNDSGFFTWAQLRAVENFSWYPQLQQDVHIDASQSQIRELSIHLQAGNQGHIHLKLPQQGMRLHLHGNLEQITVTAGLPESLSLSPATSKNPADEAFQLPDMGSLKQVSTLELRNGAGKQPISLQNLLQFSKLDSLSLWGNHRDLDQLSSCTQLKALSLRFMRHLSGLPALQTWPELDFFIAYNVEEATGKHLRQQLKDRAKARPWADYTSVSQLRKPQWWTKEYGRPFAGWPAARARIAHAAYELAEQEIGAASSLGQVQAALTAFAARFNTVKGIETSEREDLGLAVQQLAQLPAALALKLTDEQAQQWFDENRDY</sequence>
<dbReference type="RefSeq" id="WP_034374749.1">
    <property type="nucleotide sequence ID" value="NZ_AWOR01000078.1"/>
</dbReference>
<organism evidence="1 2">
    <name type="scientific">Comamonas testosteroni</name>
    <name type="common">Pseudomonas testosteroni</name>
    <dbReference type="NCBI Taxonomy" id="285"/>
    <lineage>
        <taxon>Bacteria</taxon>
        <taxon>Pseudomonadati</taxon>
        <taxon>Pseudomonadota</taxon>
        <taxon>Betaproteobacteria</taxon>
        <taxon>Burkholderiales</taxon>
        <taxon>Comamonadaceae</taxon>
        <taxon>Comamonas</taxon>
    </lineage>
</organism>
<evidence type="ECO:0000313" key="2">
    <source>
        <dbReference type="Proteomes" id="UP000029553"/>
    </source>
</evidence>
<dbReference type="SUPFAM" id="SSF52058">
    <property type="entry name" value="L domain-like"/>
    <property type="match status" value="1"/>
</dbReference>
<proteinExistence type="predicted"/>
<dbReference type="Proteomes" id="UP000029553">
    <property type="component" value="Unassembled WGS sequence"/>
</dbReference>
<dbReference type="AlphaFoldDB" id="A0A096F734"/>
<dbReference type="Gene3D" id="3.80.10.10">
    <property type="entry name" value="Ribonuclease Inhibitor"/>
    <property type="match status" value="1"/>
</dbReference>